<name>A0ACD3B715_9AGAR</name>
<sequence>MPCGSMTASLPYEPPQLRSQRPTGDRKGHLGSRYDVSTTCEFISIMDGSRSRVVKYICPLRITPAQGIPLPRQRSALVTQSGGIDRVQAPRHHRSPAPSTLCWTFAAAKNGGSNIKLSALAHKVVVRKGLLHSKFILYTPSRRATRKEVCIYARCKEI</sequence>
<proteinExistence type="predicted"/>
<gene>
    <name evidence="1" type="ORF">BDN72DRAFT_834788</name>
</gene>
<keyword evidence="2" id="KW-1185">Reference proteome</keyword>
<dbReference type="EMBL" id="ML208276">
    <property type="protein sequence ID" value="TFK73382.1"/>
    <property type="molecule type" value="Genomic_DNA"/>
</dbReference>
<organism evidence="1 2">
    <name type="scientific">Pluteus cervinus</name>
    <dbReference type="NCBI Taxonomy" id="181527"/>
    <lineage>
        <taxon>Eukaryota</taxon>
        <taxon>Fungi</taxon>
        <taxon>Dikarya</taxon>
        <taxon>Basidiomycota</taxon>
        <taxon>Agaricomycotina</taxon>
        <taxon>Agaricomycetes</taxon>
        <taxon>Agaricomycetidae</taxon>
        <taxon>Agaricales</taxon>
        <taxon>Pluteineae</taxon>
        <taxon>Pluteaceae</taxon>
        <taxon>Pluteus</taxon>
    </lineage>
</organism>
<evidence type="ECO:0000313" key="1">
    <source>
        <dbReference type="EMBL" id="TFK73382.1"/>
    </source>
</evidence>
<protein>
    <submittedName>
        <fullName evidence="1">Uncharacterized protein</fullName>
    </submittedName>
</protein>
<dbReference type="Proteomes" id="UP000308600">
    <property type="component" value="Unassembled WGS sequence"/>
</dbReference>
<reference evidence="1 2" key="1">
    <citation type="journal article" date="2019" name="Nat. Ecol. Evol.">
        <title>Megaphylogeny resolves global patterns of mushroom evolution.</title>
        <authorList>
            <person name="Varga T."/>
            <person name="Krizsan K."/>
            <person name="Foldi C."/>
            <person name="Dima B."/>
            <person name="Sanchez-Garcia M."/>
            <person name="Sanchez-Ramirez S."/>
            <person name="Szollosi G.J."/>
            <person name="Szarkandi J.G."/>
            <person name="Papp V."/>
            <person name="Albert L."/>
            <person name="Andreopoulos W."/>
            <person name="Angelini C."/>
            <person name="Antonin V."/>
            <person name="Barry K.W."/>
            <person name="Bougher N.L."/>
            <person name="Buchanan P."/>
            <person name="Buyck B."/>
            <person name="Bense V."/>
            <person name="Catcheside P."/>
            <person name="Chovatia M."/>
            <person name="Cooper J."/>
            <person name="Damon W."/>
            <person name="Desjardin D."/>
            <person name="Finy P."/>
            <person name="Geml J."/>
            <person name="Haridas S."/>
            <person name="Hughes K."/>
            <person name="Justo A."/>
            <person name="Karasinski D."/>
            <person name="Kautmanova I."/>
            <person name="Kiss B."/>
            <person name="Kocsube S."/>
            <person name="Kotiranta H."/>
            <person name="LaButti K.M."/>
            <person name="Lechner B.E."/>
            <person name="Liimatainen K."/>
            <person name="Lipzen A."/>
            <person name="Lukacs Z."/>
            <person name="Mihaltcheva S."/>
            <person name="Morgado L.N."/>
            <person name="Niskanen T."/>
            <person name="Noordeloos M.E."/>
            <person name="Ohm R.A."/>
            <person name="Ortiz-Santana B."/>
            <person name="Ovrebo C."/>
            <person name="Racz N."/>
            <person name="Riley R."/>
            <person name="Savchenko A."/>
            <person name="Shiryaev A."/>
            <person name="Soop K."/>
            <person name="Spirin V."/>
            <person name="Szebenyi C."/>
            <person name="Tomsovsky M."/>
            <person name="Tulloss R.E."/>
            <person name="Uehling J."/>
            <person name="Grigoriev I.V."/>
            <person name="Vagvolgyi C."/>
            <person name="Papp T."/>
            <person name="Martin F.M."/>
            <person name="Miettinen O."/>
            <person name="Hibbett D.S."/>
            <person name="Nagy L.G."/>
        </authorList>
    </citation>
    <scope>NUCLEOTIDE SEQUENCE [LARGE SCALE GENOMIC DNA]</scope>
    <source>
        <strain evidence="1 2">NL-1719</strain>
    </source>
</reference>
<accession>A0ACD3B715</accession>
<evidence type="ECO:0000313" key="2">
    <source>
        <dbReference type="Proteomes" id="UP000308600"/>
    </source>
</evidence>